<keyword evidence="2" id="KW-0677">Repeat</keyword>
<keyword evidence="4 6" id="KW-0067">ATP-binding</keyword>
<keyword evidence="3" id="KW-0547">Nucleotide-binding</keyword>
<reference evidence="6" key="2">
    <citation type="journal article" date="2022" name="Sci. Rep.">
        <title>In silico prediction of the enzymes involved in the degradation of the herbicide molinate by Gulosibacter molinativorax ON4T.</title>
        <authorList>
            <person name="Lopes A.R."/>
            <person name="Bunin E."/>
            <person name="Viana A.T."/>
            <person name="Froufe H."/>
            <person name="Munoz-Merida A."/>
            <person name="Pinho D."/>
            <person name="Figueiredo J."/>
            <person name="Barroso C."/>
            <person name="Vaz-Moreira I."/>
            <person name="Bellanger X."/>
            <person name="Egas C."/>
            <person name="Nunes O.C."/>
        </authorList>
    </citation>
    <scope>NUCLEOTIDE SEQUENCE</scope>
    <source>
        <strain evidence="6">ON4</strain>
    </source>
</reference>
<keyword evidence="7" id="KW-1185">Reference proteome</keyword>
<dbReference type="Pfam" id="PF00005">
    <property type="entry name" value="ABC_tran"/>
    <property type="match status" value="2"/>
</dbReference>
<evidence type="ECO:0000256" key="1">
    <source>
        <dbReference type="ARBA" id="ARBA00022448"/>
    </source>
</evidence>
<evidence type="ECO:0000256" key="4">
    <source>
        <dbReference type="ARBA" id="ARBA00022840"/>
    </source>
</evidence>
<name>A0ABT7C9Z2_9MICO</name>
<reference evidence="6" key="1">
    <citation type="submission" date="2018-03" db="EMBL/GenBank/DDBJ databases">
        <authorList>
            <person name="Nunes O.C."/>
            <person name="Lopes A.R."/>
            <person name="Froufe H."/>
            <person name="Munoz-Merida A."/>
            <person name="Barroso C."/>
            <person name="Egas C."/>
        </authorList>
    </citation>
    <scope>NUCLEOTIDE SEQUENCE</scope>
    <source>
        <strain evidence="6">ON4</strain>
    </source>
</reference>
<evidence type="ECO:0000256" key="3">
    <source>
        <dbReference type="ARBA" id="ARBA00022741"/>
    </source>
</evidence>
<dbReference type="GO" id="GO:0005524">
    <property type="term" value="F:ATP binding"/>
    <property type="evidence" value="ECO:0007669"/>
    <property type="project" value="UniProtKB-KW"/>
</dbReference>
<dbReference type="PROSITE" id="PS00211">
    <property type="entry name" value="ABC_TRANSPORTER_1"/>
    <property type="match status" value="1"/>
</dbReference>
<dbReference type="InterPro" id="IPR017871">
    <property type="entry name" value="ABC_transporter-like_CS"/>
</dbReference>
<dbReference type="InterPro" id="IPR050107">
    <property type="entry name" value="ABC_carbohydrate_import_ATPase"/>
</dbReference>
<dbReference type="PANTHER" id="PTHR43790:SF9">
    <property type="entry name" value="GALACTOFURANOSE TRANSPORTER ATP-BINDING PROTEIN YTFR"/>
    <property type="match status" value="1"/>
</dbReference>
<comment type="caution">
    <text evidence="6">The sequence shown here is derived from an EMBL/GenBank/DDBJ whole genome shotgun (WGS) entry which is preliminary data.</text>
</comment>
<dbReference type="InterPro" id="IPR003593">
    <property type="entry name" value="AAA+_ATPase"/>
</dbReference>
<feature type="domain" description="ABC transporter" evidence="5">
    <location>
        <begin position="1"/>
        <end position="487"/>
    </location>
</feature>
<dbReference type="SMART" id="SM00382">
    <property type="entry name" value="AAA"/>
    <property type="match status" value="2"/>
</dbReference>
<evidence type="ECO:0000256" key="2">
    <source>
        <dbReference type="ARBA" id="ARBA00022737"/>
    </source>
</evidence>
<accession>A0ABT7C9Z2</accession>
<evidence type="ECO:0000259" key="5">
    <source>
        <dbReference type="PROSITE" id="PS50893"/>
    </source>
</evidence>
<proteinExistence type="predicted"/>
<dbReference type="PANTHER" id="PTHR43790">
    <property type="entry name" value="CARBOHYDRATE TRANSPORT ATP-BINDING PROTEIN MG119-RELATED"/>
    <property type="match status" value="1"/>
</dbReference>
<dbReference type="Gene3D" id="3.40.50.300">
    <property type="entry name" value="P-loop containing nucleotide triphosphate hydrolases"/>
    <property type="match status" value="2"/>
</dbReference>
<dbReference type="CDD" id="cd03216">
    <property type="entry name" value="ABC_Carb_Monos_I"/>
    <property type="match status" value="1"/>
</dbReference>
<dbReference type="InterPro" id="IPR003439">
    <property type="entry name" value="ABC_transporter-like_ATP-bd"/>
</dbReference>
<gene>
    <name evidence="6" type="ORF">C7K25_11265</name>
</gene>
<dbReference type="CDD" id="cd03215">
    <property type="entry name" value="ABC_Carb_Monos_II"/>
    <property type="match status" value="1"/>
</dbReference>
<evidence type="ECO:0000313" key="6">
    <source>
        <dbReference type="EMBL" id="MDJ1371938.1"/>
    </source>
</evidence>
<keyword evidence="1" id="KW-0813">Transport</keyword>
<dbReference type="InterPro" id="IPR027417">
    <property type="entry name" value="P-loop_NTPase"/>
</dbReference>
<sequence>MHSISKHFGGAAALRDVDFDLRAGEVHALVGMNGAGKSTLVNVISGSIVPNEGEMYIDGAEVHSLTPRKAREHGIATVPQKRNLVDSLTVGENLLIGRLPKRGGAIDWKRVHEQARVLLGEIGLDIDPRILAGNLTSAEQTLVEIARENHQGHILILDEPTATLGGAAAERVRDLVKLLRSKGRAIIYISHHLDEILELADRVTIMRDGRKRLTVPRSELDVPTLVRAMVGSDVVQTRPDRADRALGEERIALEDLSSGRRLQRLNVRVRGGEIVAVLGPAGDGQAVLFGALAGRSIPDSGKLEIDGQVVPFGSVKKSLRSGLRCITGNRIANGLVGGLSVDENILMARDRKERRSFVNWQDLHRRARELRQAWGVKTIGADPAVAMLSGGNQQKVLLAKWLADKPDAIFLEEPTNGVDIAAKEDIHREIDQLAEGGSAVLLSSSDVHEVLRLADRIIVVNGGRIVAERNAESVTRDELVALTIGEPARA</sequence>
<protein>
    <submittedName>
        <fullName evidence="6">Sugar ABC transporter ATP-binding protein</fullName>
    </submittedName>
</protein>
<dbReference type="PROSITE" id="PS50893">
    <property type="entry name" value="ABC_TRANSPORTER_2"/>
    <property type="match status" value="1"/>
</dbReference>
<evidence type="ECO:0000313" key="7">
    <source>
        <dbReference type="Proteomes" id="UP001170379"/>
    </source>
</evidence>
<dbReference type="Proteomes" id="UP001170379">
    <property type="component" value="Unassembled WGS sequence"/>
</dbReference>
<organism evidence="6 7">
    <name type="scientific">Gulosibacter molinativorax</name>
    <dbReference type="NCBI Taxonomy" id="256821"/>
    <lineage>
        <taxon>Bacteria</taxon>
        <taxon>Bacillati</taxon>
        <taxon>Actinomycetota</taxon>
        <taxon>Actinomycetes</taxon>
        <taxon>Micrococcales</taxon>
        <taxon>Microbacteriaceae</taxon>
        <taxon>Gulosibacter</taxon>
    </lineage>
</organism>
<dbReference type="EMBL" id="PXVD01000018">
    <property type="protein sequence ID" value="MDJ1371938.1"/>
    <property type="molecule type" value="Genomic_DNA"/>
</dbReference>
<dbReference type="SUPFAM" id="SSF52540">
    <property type="entry name" value="P-loop containing nucleoside triphosphate hydrolases"/>
    <property type="match status" value="2"/>
</dbReference>